<sequence>MSIRVTVSCFSPLAFTAESSRWKKSSSSPATDLPHHSPAGESSRSNAATTFSRGDVQLVQLGLPRRELLLAHVVGDGRDEACHQVDVLRRREQRLAAAEHGHGAADAGQHGVAEEGLGAELQVLVREVGGSVWMPEVEDREMVTSALAQETLSQILSRLVQKHEENHESSANRNLERLEMAPIRLEAALETSYKWQISDASLLRWRKKLKRATQERDDTLHKCKQRVQEDENIEQEVRNSSLSNRIAHATKLRITDTRRRAPYPYPIRRDTGYGAIRL</sequence>
<gene>
    <name evidence="2" type="ORF">EJB05_09230</name>
</gene>
<dbReference type="PANTHER" id="PTHR33377:SF74">
    <property type="entry name" value="OS07G0121000 PROTEIN"/>
    <property type="match status" value="1"/>
</dbReference>
<reference evidence="2 3" key="1">
    <citation type="journal article" date="2019" name="Sci. Rep.">
        <title>A high-quality genome of Eragrostis curvula grass provides insights into Poaceae evolution and supports new strategies to enhance forage quality.</title>
        <authorList>
            <person name="Carballo J."/>
            <person name="Santos B.A.C.M."/>
            <person name="Zappacosta D."/>
            <person name="Garbus I."/>
            <person name="Selva J.P."/>
            <person name="Gallo C.A."/>
            <person name="Diaz A."/>
            <person name="Albertini E."/>
            <person name="Caccamo M."/>
            <person name="Echenique V."/>
        </authorList>
    </citation>
    <scope>NUCLEOTIDE SEQUENCE [LARGE SCALE GENOMIC DNA]</scope>
    <source>
        <strain evidence="3">cv. Victoria</strain>
        <tissue evidence="2">Leaf</tissue>
    </source>
</reference>
<dbReference type="Proteomes" id="UP000324897">
    <property type="component" value="Unassembled WGS sequence"/>
</dbReference>
<proteinExistence type="predicted"/>
<dbReference type="PANTHER" id="PTHR33377">
    <property type="entry name" value="OS10G0134700 PROTEIN-RELATED"/>
    <property type="match status" value="1"/>
</dbReference>
<dbReference type="OrthoDB" id="593746at2759"/>
<dbReference type="AlphaFoldDB" id="A0A5J9W4D8"/>
<organism evidence="2 3">
    <name type="scientific">Eragrostis curvula</name>
    <name type="common">weeping love grass</name>
    <dbReference type="NCBI Taxonomy" id="38414"/>
    <lineage>
        <taxon>Eukaryota</taxon>
        <taxon>Viridiplantae</taxon>
        <taxon>Streptophyta</taxon>
        <taxon>Embryophyta</taxon>
        <taxon>Tracheophyta</taxon>
        <taxon>Spermatophyta</taxon>
        <taxon>Magnoliopsida</taxon>
        <taxon>Liliopsida</taxon>
        <taxon>Poales</taxon>
        <taxon>Poaceae</taxon>
        <taxon>PACMAD clade</taxon>
        <taxon>Chloridoideae</taxon>
        <taxon>Eragrostideae</taxon>
        <taxon>Eragrostidinae</taxon>
        <taxon>Eragrostis</taxon>
    </lineage>
</organism>
<feature type="region of interest" description="Disordered" evidence="1">
    <location>
        <begin position="21"/>
        <end position="48"/>
    </location>
</feature>
<feature type="non-terminal residue" evidence="2">
    <location>
        <position position="1"/>
    </location>
</feature>
<name>A0A5J9W4D8_9POAL</name>
<evidence type="ECO:0000313" key="3">
    <source>
        <dbReference type="Proteomes" id="UP000324897"/>
    </source>
</evidence>
<evidence type="ECO:0000256" key="1">
    <source>
        <dbReference type="SAM" id="MobiDB-lite"/>
    </source>
</evidence>
<keyword evidence="3" id="KW-1185">Reference proteome</keyword>
<dbReference type="Gramene" id="TVU42807">
    <property type="protein sequence ID" value="TVU42807"/>
    <property type="gene ID" value="EJB05_09230"/>
</dbReference>
<evidence type="ECO:0000313" key="2">
    <source>
        <dbReference type="EMBL" id="TVU42807.1"/>
    </source>
</evidence>
<accession>A0A5J9W4D8</accession>
<protein>
    <submittedName>
        <fullName evidence="2">Uncharacterized protein</fullName>
    </submittedName>
</protein>
<dbReference type="EMBL" id="RWGY01000005">
    <property type="protein sequence ID" value="TVU42807.1"/>
    <property type="molecule type" value="Genomic_DNA"/>
</dbReference>
<comment type="caution">
    <text evidence="2">The sequence shown here is derived from an EMBL/GenBank/DDBJ whole genome shotgun (WGS) entry which is preliminary data.</text>
</comment>